<gene>
    <name evidence="6" type="ORF">BACINT_04463</name>
</gene>
<dbReference type="InterPro" id="IPR036286">
    <property type="entry name" value="LexA/Signal_pep-like_sf"/>
</dbReference>
<dbReference type="PANTHER" id="PTHR40661:SF1">
    <property type="entry name" value="HTH CRO_C1-TYPE DOMAIN-CONTAINING PROTEIN"/>
    <property type="match status" value="1"/>
</dbReference>
<evidence type="ECO:0000313" key="7">
    <source>
        <dbReference type="Proteomes" id="UP000004596"/>
    </source>
</evidence>
<dbReference type="SUPFAM" id="SSF51306">
    <property type="entry name" value="LexA/Signal peptidase"/>
    <property type="match status" value="1"/>
</dbReference>
<evidence type="ECO:0000256" key="1">
    <source>
        <dbReference type="ARBA" id="ARBA00023015"/>
    </source>
</evidence>
<sequence>MHWNLISTNQMEKEKNSLFSVADIVKRAKRVLNFKTDADLAAYLGVSRSTLSNWIARNSTDFPLLLSKMKDVDYNWLLLGKGSPVYQAKLCNSEYARGEVEIVHNPKTPDLVGDRSVALYDITAAANLKTLLANKHQYVVGKIQIPSIPLCDGALYISGDSMYPILKSGDIVGFKEISSFSNVIYGEMYLVSFNIDGDEYLAVKYVNRSEIDGCIKLVSYNPHHEPMDVPFAAIQAMAIVKFSIRKNMMM</sequence>
<evidence type="ECO:0000259" key="5">
    <source>
        <dbReference type="Pfam" id="PF07022"/>
    </source>
</evidence>
<name>B3CG40_9BACE</name>
<protein>
    <submittedName>
        <fullName evidence="6">Bacteriophage CI repressor protein</fullName>
    </submittedName>
</protein>
<dbReference type="Gene3D" id="2.10.109.10">
    <property type="entry name" value="Umud Fragment, subunit A"/>
    <property type="match status" value="1"/>
</dbReference>
<dbReference type="eggNOG" id="COG2932">
    <property type="taxonomic scope" value="Bacteria"/>
</dbReference>
<feature type="domain" description="Bacteriophage CI repressor N-terminal" evidence="5">
    <location>
        <begin position="23"/>
        <end position="84"/>
    </location>
</feature>
<reference evidence="6 7" key="1">
    <citation type="submission" date="2008-04" db="EMBL/GenBank/DDBJ databases">
        <title>Draft genome sequence of Bacteroides intestinalis (DSM 17393).</title>
        <authorList>
            <person name="Sudarsanam P."/>
            <person name="Ley R."/>
            <person name="Guruge J."/>
            <person name="Turnbaugh P.J."/>
            <person name="Mahowald M."/>
            <person name="Liep D."/>
            <person name="Gordon J."/>
        </authorList>
    </citation>
    <scope>NUCLEOTIDE SEQUENCE [LARGE SCALE GENOMIC DNA]</scope>
    <source>
        <strain evidence="6 7">DSM 17393</strain>
    </source>
</reference>
<keyword evidence="1" id="KW-0805">Transcription regulation</keyword>
<dbReference type="Proteomes" id="UP000004596">
    <property type="component" value="Unassembled WGS sequence"/>
</dbReference>
<evidence type="ECO:0000313" key="6">
    <source>
        <dbReference type="EMBL" id="EDV05318.1"/>
    </source>
</evidence>
<comment type="caution">
    <text evidence="6">The sequence shown here is derived from an EMBL/GenBank/DDBJ whole genome shotgun (WGS) entry which is preliminary data.</text>
</comment>
<dbReference type="Pfam" id="PF07022">
    <property type="entry name" value="Phage_CI_repr"/>
    <property type="match status" value="1"/>
</dbReference>
<dbReference type="Gene3D" id="1.10.260.40">
    <property type="entry name" value="lambda repressor-like DNA-binding domains"/>
    <property type="match status" value="1"/>
</dbReference>
<dbReference type="InterPro" id="IPR010982">
    <property type="entry name" value="Lambda_DNA-bd_dom_sf"/>
</dbReference>
<organism evidence="6 7">
    <name type="scientific">Bacteroides intestinalis DSM 17393</name>
    <dbReference type="NCBI Taxonomy" id="471870"/>
    <lineage>
        <taxon>Bacteria</taxon>
        <taxon>Pseudomonadati</taxon>
        <taxon>Bacteroidota</taxon>
        <taxon>Bacteroidia</taxon>
        <taxon>Bacteroidales</taxon>
        <taxon>Bacteroidaceae</taxon>
        <taxon>Bacteroides</taxon>
    </lineage>
</organism>
<dbReference type="PANTHER" id="PTHR40661">
    <property type="match status" value="1"/>
</dbReference>
<evidence type="ECO:0000259" key="4">
    <source>
        <dbReference type="Pfam" id="PF00717"/>
    </source>
</evidence>
<feature type="domain" description="Peptidase S24/S26A/S26B/S26C" evidence="4">
    <location>
        <begin position="127"/>
        <end position="237"/>
    </location>
</feature>
<dbReference type="Pfam" id="PF00717">
    <property type="entry name" value="Peptidase_S24"/>
    <property type="match status" value="1"/>
</dbReference>
<reference evidence="6 7" key="2">
    <citation type="submission" date="2008-04" db="EMBL/GenBank/DDBJ databases">
        <authorList>
            <person name="Fulton L."/>
            <person name="Clifton S."/>
            <person name="Fulton B."/>
            <person name="Xu J."/>
            <person name="Minx P."/>
            <person name="Pepin K.H."/>
            <person name="Johnson M."/>
            <person name="Thiruvilangam P."/>
            <person name="Bhonagiri V."/>
            <person name="Nash W.E."/>
            <person name="Mardis E.R."/>
            <person name="Wilson R.K."/>
        </authorList>
    </citation>
    <scope>NUCLEOTIDE SEQUENCE [LARGE SCALE GENOMIC DNA]</scope>
    <source>
        <strain evidence="6 7">DSM 17393</strain>
    </source>
</reference>
<dbReference type="GO" id="GO:0003677">
    <property type="term" value="F:DNA binding"/>
    <property type="evidence" value="ECO:0007669"/>
    <property type="project" value="UniProtKB-KW"/>
</dbReference>
<dbReference type="InterPro" id="IPR039418">
    <property type="entry name" value="LexA-like"/>
</dbReference>
<dbReference type="GO" id="GO:0045892">
    <property type="term" value="P:negative regulation of DNA-templated transcription"/>
    <property type="evidence" value="ECO:0007669"/>
    <property type="project" value="InterPro"/>
</dbReference>
<dbReference type="InterPro" id="IPR010744">
    <property type="entry name" value="Phage_CI_N"/>
</dbReference>
<dbReference type="InterPro" id="IPR015927">
    <property type="entry name" value="Peptidase_S24_S26A/B/C"/>
</dbReference>
<dbReference type="EMBL" id="ABJL02000008">
    <property type="protein sequence ID" value="EDV05318.1"/>
    <property type="molecule type" value="Genomic_DNA"/>
</dbReference>
<keyword evidence="3" id="KW-0804">Transcription</keyword>
<evidence type="ECO:0000256" key="3">
    <source>
        <dbReference type="ARBA" id="ARBA00023163"/>
    </source>
</evidence>
<accession>B3CG40</accession>
<proteinExistence type="predicted"/>
<evidence type="ECO:0000256" key="2">
    <source>
        <dbReference type="ARBA" id="ARBA00023125"/>
    </source>
</evidence>
<dbReference type="CDD" id="cd06529">
    <property type="entry name" value="S24_LexA-like"/>
    <property type="match status" value="1"/>
</dbReference>
<dbReference type="AlphaFoldDB" id="B3CG40"/>
<keyword evidence="2" id="KW-0238">DNA-binding</keyword>
<dbReference type="STRING" id="471870.BACINT_04463"/>